<accession>A0AAE0TMP2</accession>
<dbReference type="InterPro" id="IPR001841">
    <property type="entry name" value="Znf_RING"/>
</dbReference>
<keyword evidence="6" id="KW-0347">Helicase</keyword>
<feature type="compositionally biased region" description="Polar residues" evidence="10">
    <location>
        <begin position="269"/>
        <end position="278"/>
    </location>
</feature>
<dbReference type="SUPFAM" id="SSF57850">
    <property type="entry name" value="RING/U-box"/>
    <property type="match status" value="1"/>
</dbReference>
<feature type="domain" description="Helicase ATP-binding" evidence="12">
    <location>
        <begin position="379"/>
        <end position="579"/>
    </location>
</feature>
<dbReference type="GO" id="GO:0016787">
    <property type="term" value="F:hydrolase activity"/>
    <property type="evidence" value="ECO:0007669"/>
    <property type="project" value="UniProtKB-KW"/>
</dbReference>
<feature type="compositionally biased region" description="Polar residues" evidence="10">
    <location>
        <begin position="865"/>
        <end position="880"/>
    </location>
</feature>
<keyword evidence="4 9" id="KW-0863">Zinc-finger</keyword>
<dbReference type="InterPro" id="IPR027417">
    <property type="entry name" value="P-loop_NTPase"/>
</dbReference>
<dbReference type="GO" id="GO:0008270">
    <property type="term" value="F:zinc ion binding"/>
    <property type="evidence" value="ECO:0007669"/>
    <property type="project" value="UniProtKB-KW"/>
</dbReference>
<dbReference type="InterPro" id="IPR038718">
    <property type="entry name" value="SNF2-like_sf"/>
</dbReference>
<comment type="similarity">
    <text evidence="1">Belongs to the SNF2/RAD54 helicase family.</text>
</comment>
<evidence type="ECO:0000259" key="11">
    <source>
        <dbReference type="PROSITE" id="PS50089"/>
    </source>
</evidence>
<keyword evidence="8" id="KW-0067">ATP-binding</keyword>
<evidence type="ECO:0000256" key="3">
    <source>
        <dbReference type="ARBA" id="ARBA00022741"/>
    </source>
</evidence>
<dbReference type="AlphaFoldDB" id="A0AAE0TMP2"/>
<dbReference type="Gene3D" id="3.40.50.10810">
    <property type="entry name" value="Tandem AAA-ATPase domain"/>
    <property type="match status" value="1"/>
</dbReference>
<feature type="domain" description="RING-type" evidence="11">
    <location>
        <begin position="806"/>
        <end position="850"/>
    </location>
</feature>
<dbReference type="Gene3D" id="3.40.50.300">
    <property type="entry name" value="P-loop containing nucleotide triphosphate hydrolases"/>
    <property type="match status" value="1"/>
</dbReference>
<dbReference type="InterPro" id="IPR013083">
    <property type="entry name" value="Znf_RING/FYVE/PHD"/>
</dbReference>
<feature type="region of interest" description="Disordered" evidence="10">
    <location>
        <begin position="1083"/>
        <end position="1116"/>
    </location>
</feature>
<dbReference type="GO" id="GO:0005524">
    <property type="term" value="F:ATP binding"/>
    <property type="evidence" value="ECO:0007669"/>
    <property type="project" value="UniProtKB-KW"/>
</dbReference>
<dbReference type="InterPro" id="IPR014001">
    <property type="entry name" value="Helicase_ATP-bd"/>
</dbReference>
<feature type="compositionally biased region" description="Basic and acidic residues" evidence="10">
    <location>
        <begin position="155"/>
        <end position="172"/>
    </location>
</feature>
<feature type="compositionally biased region" description="Basic and acidic residues" evidence="10">
    <location>
        <begin position="1102"/>
        <end position="1116"/>
    </location>
</feature>
<comment type="caution">
    <text evidence="14">The sequence shown here is derived from an EMBL/GenBank/DDBJ whole genome shotgun (WGS) entry which is preliminary data.</text>
</comment>
<evidence type="ECO:0000256" key="6">
    <source>
        <dbReference type="ARBA" id="ARBA00022806"/>
    </source>
</evidence>
<evidence type="ECO:0000256" key="5">
    <source>
        <dbReference type="ARBA" id="ARBA00022801"/>
    </source>
</evidence>
<evidence type="ECO:0000259" key="12">
    <source>
        <dbReference type="PROSITE" id="PS51192"/>
    </source>
</evidence>
<keyword evidence="2" id="KW-0479">Metal-binding</keyword>
<feature type="region of interest" description="Disordered" evidence="10">
    <location>
        <begin position="865"/>
        <end position="891"/>
    </location>
</feature>
<dbReference type="SUPFAM" id="SSF52540">
    <property type="entry name" value="P-loop containing nucleoside triphosphate hydrolases"/>
    <property type="match status" value="2"/>
</dbReference>
<dbReference type="Pfam" id="PF00176">
    <property type="entry name" value="SNF2-rel_dom"/>
    <property type="match status" value="1"/>
</dbReference>
<feature type="region of interest" description="Disordered" evidence="10">
    <location>
        <begin position="155"/>
        <end position="278"/>
    </location>
</feature>
<dbReference type="PANTHER" id="PTHR45626:SF17">
    <property type="entry name" value="HELICASE-LIKE TRANSCRIPTION FACTOR"/>
    <property type="match status" value="1"/>
</dbReference>
<dbReference type="CDD" id="cd18793">
    <property type="entry name" value="SF2_C_SNF"/>
    <property type="match status" value="1"/>
</dbReference>
<evidence type="ECO:0000313" key="15">
    <source>
        <dbReference type="Proteomes" id="UP001274830"/>
    </source>
</evidence>
<feature type="compositionally biased region" description="Polar residues" evidence="10">
    <location>
        <begin position="91"/>
        <end position="102"/>
    </location>
</feature>
<dbReference type="GO" id="GO:0008094">
    <property type="term" value="F:ATP-dependent activity, acting on DNA"/>
    <property type="evidence" value="ECO:0007669"/>
    <property type="project" value="TreeGrafter"/>
</dbReference>
<reference evidence="14" key="1">
    <citation type="submission" date="2023-07" db="EMBL/GenBank/DDBJ databases">
        <title>Black Yeasts Isolated from many extreme environments.</title>
        <authorList>
            <person name="Coleine C."/>
            <person name="Stajich J.E."/>
            <person name="Selbmann L."/>
        </authorList>
    </citation>
    <scope>NUCLEOTIDE SEQUENCE</scope>
    <source>
        <strain evidence="14">CCFEE 5485</strain>
    </source>
</reference>
<dbReference type="InterPro" id="IPR049730">
    <property type="entry name" value="SNF2/RAD54-like_C"/>
</dbReference>
<feature type="region of interest" description="Disordered" evidence="10">
    <location>
        <begin position="80"/>
        <end position="119"/>
    </location>
</feature>
<feature type="domain" description="Helicase C-terminal" evidence="13">
    <location>
        <begin position="914"/>
        <end position="1072"/>
    </location>
</feature>
<keyword evidence="15" id="KW-1185">Reference proteome</keyword>
<dbReference type="SMART" id="SM00487">
    <property type="entry name" value="DEXDc"/>
    <property type="match status" value="1"/>
</dbReference>
<dbReference type="PROSITE" id="PS00518">
    <property type="entry name" value="ZF_RING_1"/>
    <property type="match status" value="1"/>
</dbReference>
<dbReference type="PANTHER" id="PTHR45626">
    <property type="entry name" value="TRANSCRIPTION TERMINATION FACTOR 2-RELATED"/>
    <property type="match status" value="1"/>
</dbReference>
<keyword evidence="7" id="KW-0862">Zinc</keyword>
<dbReference type="Proteomes" id="UP001274830">
    <property type="component" value="Unassembled WGS sequence"/>
</dbReference>
<dbReference type="PROSITE" id="PS51192">
    <property type="entry name" value="HELICASE_ATP_BIND_1"/>
    <property type="match status" value="1"/>
</dbReference>
<protein>
    <submittedName>
        <fullName evidence="14">Uncharacterized protein</fullName>
    </submittedName>
</protein>
<gene>
    <name evidence="14" type="ORF">LTR78_010560</name>
</gene>
<dbReference type="Gene3D" id="3.30.40.10">
    <property type="entry name" value="Zinc/RING finger domain, C3HC4 (zinc finger)"/>
    <property type="match status" value="1"/>
</dbReference>
<keyword evidence="5" id="KW-0378">Hydrolase</keyword>
<dbReference type="PROSITE" id="PS50089">
    <property type="entry name" value="ZF_RING_2"/>
    <property type="match status" value="1"/>
</dbReference>
<dbReference type="PROSITE" id="PS51194">
    <property type="entry name" value="HELICASE_CTER"/>
    <property type="match status" value="1"/>
</dbReference>
<keyword evidence="3" id="KW-0547">Nucleotide-binding</keyword>
<dbReference type="EMBL" id="JAUTXT010000079">
    <property type="protein sequence ID" value="KAK3669560.1"/>
    <property type="molecule type" value="Genomic_DNA"/>
</dbReference>
<dbReference type="InterPro" id="IPR001650">
    <property type="entry name" value="Helicase_C-like"/>
</dbReference>
<dbReference type="GO" id="GO:0005634">
    <property type="term" value="C:nucleus"/>
    <property type="evidence" value="ECO:0007669"/>
    <property type="project" value="TreeGrafter"/>
</dbReference>
<evidence type="ECO:0000256" key="10">
    <source>
        <dbReference type="SAM" id="MobiDB-lite"/>
    </source>
</evidence>
<evidence type="ECO:0000256" key="9">
    <source>
        <dbReference type="PROSITE-ProRule" id="PRU00175"/>
    </source>
</evidence>
<dbReference type="Pfam" id="PF00271">
    <property type="entry name" value="Helicase_C"/>
    <property type="match status" value="1"/>
</dbReference>
<feature type="compositionally biased region" description="Basic and acidic residues" evidence="10">
    <location>
        <begin position="1"/>
        <end position="10"/>
    </location>
</feature>
<evidence type="ECO:0000256" key="7">
    <source>
        <dbReference type="ARBA" id="ARBA00022833"/>
    </source>
</evidence>
<name>A0AAE0TMP2_9PEZI</name>
<dbReference type="GO" id="GO:0006281">
    <property type="term" value="P:DNA repair"/>
    <property type="evidence" value="ECO:0007669"/>
    <property type="project" value="TreeGrafter"/>
</dbReference>
<evidence type="ECO:0000313" key="14">
    <source>
        <dbReference type="EMBL" id="KAK3669560.1"/>
    </source>
</evidence>
<dbReference type="InterPro" id="IPR000330">
    <property type="entry name" value="SNF2_N"/>
</dbReference>
<dbReference type="InterPro" id="IPR017907">
    <property type="entry name" value="Znf_RING_CS"/>
</dbReference>
<proteinExistence type="inferred from homology"/>
<evidence type="ECO:0000259" key="13">
    <source>
        <dbReference type="PROSITE" id="PS51194"/>
    </source>
</evidence>
<dbReference type="GO" id="GO:0004386">
    <property type="term" value="F:helicase activity"/>
    <property type="evidence" value="ECO:0007669"/>
    <property type="project" value="UniProtKB-KW"/>
</dbReference>
<sequence length="1116" mass="124618">MDPILDDRTLSDTGMAPPDNPQLSTAQEDDNLDPALHESQQIPPASEDALFVPEEPSMDAHAAMVEQQRKLAMQFRMRFPPPKSRAPAAQQEATASVFNTSGPADESGIPTTGKGKRDPAVTQFAKLKATHTRKQRAGTLSFDENVAFLRAQAEEEARLRKREADEAFERELTPGGSSDYDDDIPDPLAVDHDTTTYSSMFADDSDGGDAPTKKRKSAAKDCNPAPKKRGRKAAGSAFDEPDDVLKRAQARAARGKKAGAAKTKGQSKRGANTTNLDSIMGTNIFEDTAQTRGLRAPPTFGDQVPTRRANALQALIASVPVEDRKIASSDKRALDAAIRDFTGQASVKPAPDGNFSVKGMRATLKPYQVIGTAFMRRRENASDKPLGGIIADAMGLGKTVMMLANIVNGRPRGKAKCRATLIVASPALVSQWYQEILRHTIPKRENRQHGMGRVLRHHAGYRVNSNDALELLGSADIVLTTYHEVCRSYPKAVIPPHLTTAAQKDVFWKEKYERDRGDLHRIKWLRVVLDEAQAIKNHLGHTSMACRALEVKHPWLVTGTPLQNSVKELYAYFRFLKQADIGSYRLFCANFCSPDDPDGTRKLAVFLNKIMIRRTHLDTLFNARLLDLPQPTEHTLWLEFSDVERQIYEIVKRRFVERINTIARQGHLEKQFNHIWTMILRLRQICAHILLIQSTIQDLLTREDFEKLNSITCANEDEFSDDGALVLIHLRAILKKHKGARTVEGGLQGAVIGETETVPMDVLYAENEDPSGLVGGKHGQSFRFRKYMRSLEAPEQWGAIKERSTCAGCRQAPEDAQLTSCNHIYCKKCLQDLQHHAARRGHDQARCAECGEAYTSTKPCQDFTTAQQRDSTGNGSSMPSASPPKKGKDDELEDWINMRGEVLPSAKTMAAKAQILNWMEEAPDAKIIVFTQFLPMVRIVSKMCNTEGWGWLKYTGEMSHDAKEKAISAFEQDDSKKILIASLRSGGLGLNLTMARFVLCLDPWWNSAVEQQAFCRVFRIGQQHETRFIRLVVKNTIDAAMVAMKERKQVEIDEIMEDPKRNERPTSAQLMKLFGPVGEEDGHPFIFPNGEDEDNAHLRVPNVDKEDETRELGNEE</sequence>
<evidence type="ECO:0000256" key="2">
    <source>
        <dbReference type="ARBA" id="ARBA00022723"/>
    </source>
</evidence>
<evidence type="ECO:0000256" key="8">
    <source>
        <dbReference type="ARBA" id="ARBA00022840"/>
    </source>
</evidence>
<feature type="region of interest" description="Disordered" evidence="10">
    <location>
        <begin position="1"/>
        <end position="55"/>
    </location>
</feature>
<evidence type="ECO:0000256" key="1">
    <source>
        <dbReference type="ARBA" id="ARBA00007025"/>
    </source>
</evidence>
<dbReference type="SMART" id="SM00490">
    <property type="entry name" value="HELICc"/>
    <property type="match status" value="1"/>
</dbReference>
<organism evidence="14 15">
    <name type="scientific">Recurvomyces mirabilis</name>
    <dbReference type="NCBI Taxonomy" id="574656"/>
    <lineage>
        <taxon>Eukaryota</taxon>
        <taxon>Fungi</taxon>
        <taxon>Dikarya</taxon>
        <taxon>Ascomycota</taxon>
        <taxon>Pezizomycotina</taxon>
        <taxon>Dothideomycetes</taxon>
        <taxon>Dothideomycetidae</taxon>
        <taxon>Mycosphaerellales</taxon>
        <taxon>Teratosphaeriaceae</taxon>
        <taxon>Recurvomyces</taxon>
    </lineage>
</organism>
<dbReference type="InterPro" id="IPR050628">
    <property type="entry name" value="SNF2_RAD54_helicase_TF"/>
</dbReference>
<dbReference type="CDD" id="cd18008">
    <property type="entry name" value="DEXDc_SHPRH-like"/>
    <property type="match status" value="1"/>
</dbReference>
<evidence type="ECO:0000256" key="4">
    <source>
        <dbReference type="ARBA" id="ARBA00022771"/>
    </source>
</evidence>
<dbReference type="SMART" id="SM00184">
    <property type="entry name" value="RING"/>
    <property type="match status" value="1"/>
</dbReference>